<evidence type="ECO:0000259" key="3">
    <source>
        <dbReference type="PROSITE" id="PS50835"/>
    </source>
</evidence>
<gene>
    <name evidence="4" type="ORF">PBY51_007734</name>
</gene>
<feature type="signal peptide" evidence="2">
    <location>
        <begin position="1"/>
        <end position="20"/>
    </location>
</feature>
<proteinExistence type="predicted"/>
<feature type="chain" id="PRO_5042828463" description="Ig-like domain-containing protein" evidence="2">
    <location>
        <begin position="21"/>
        <end position="263"/>
    </location>
</feature>
<accession>A0AAN7X5V0</accession>
<dbReference type="InterPro" id="IPR047012">
    <property type="entry name" value="ICAM_VCAM"/>
</dbReference>
<dbReference type="Gene3D" id="2.60.40.10">
    <property type="entry name" value="Immunoglobulins"/>
    <property type="match status" value="2"/>
</dbReference>
<keyword evidence="2" id="KW-0732">Signal</keyword>
<dbReference type="GO" id="GO:0007155">
    <property type="term" value="P:cell adhesion"/>
    <property type="evidence" value="ECO:0007669"/>
    <property type="project" value="InterPro"/>
</dbReference>
<dbReference type="AlphaFoldDB" id="A0AAN7X5V0"/>
<keyword evidence="5" id="KW-1185">Reference proteome</keyword>
<dbReference type="PANTHER" id="PTHR13771">
    <property type="entry name" value="INTERCELLULAR ADHESION MOLECULE"/>
    <property type="match status" value="1"/>
</dbReference>
<keyword evidence="1" id="KW-0472">Membrane</keyword>
<feature type="domain" description="Ig-like" evidence="3">
    <location>
        <begin position="136"/>
        <end position="218"/>
    </location>
</feature>
<sequence>MKWFIVLIVLLTCTGKPVSSSCDIEVSPPKVVVRFGEPFSLNCSSTSNQIDSMGWEAIYGTGTGLREGVSSVALKIDSVKDWDIAPQCFVNLRNDQQCSQVRQFTVYKMPDGAFISQPNPMGPMSKLHKLIVLYSPVFAKPENETLELTAQSKIILNCTATGNPMPVYSWGFAHPMQLTEKNPNDSQPILTPSIQLPGTYNCTVSNTQGSSTKYFTVNEPPSNHTTFAAVVGGFVFLGAGIFICGLLFVRPDGSFSFSKAGYL</sequence>
<dbReference type="InterPro" id="IPR013783">
    <property type="entry name" value="Ig-like_fold"/>
</dbReference>
<reference evidence="4 5" key="2">
    <citation type="journal article" date="2023" name="Mol. Biol. Evol.">
        <title>Genomics of Secondarily Temperate Adaptation in the Only Non-Antarctic Icefish.</title>
        <authorList>
            <person name="Rivera-Colon A.G."/>
            <person name="Rayamajhi N."/>
            <person name="Minhas B.F."/>
            <person name="Madrigal G."/>
            <person name="Bilyk K.T."/>
            <person name="Yoon V."/>
            <person name="Hune M."/>
            <person name="Gregory S."/>
            <person name="Cheng C.H.C."/>
            <person name="Catchen J.M."/>
        </authorList>
    </citation>
    <scope>NUCLEOTIDE SEQUENCE [LARGE SCALE GENOMIC DNA]</scope>
    <source>
        <strain evidence="4">JMC-PN-2008</strain>
    </source>
</reference>
<dbReference type="InterPro" id="IPR013768">
    <property type="entry name" value="ICAM_N"/>
</dbReference>
<organism evidence="4 5">
    <name type="scientific">Eleginops maclovinus</name>
    <name type="common">Patagonian blennie</name>
    <name type="synonym">Eleginus maclovinus</name>
    <dbReference type="NCBI Taxonomy" id="56733"/>
    <lineage>
        <taxon>Eukaryota</taxon>
        <taxon>Metazoa</taxon>
        <taxon>Chordata</taxon>
        <taxon>Craniata</taxon>
        <taxon>Vertebrata</taxon>
        <taxon>Euteleostomi</taxon>
        <taxon>Actinopterygii</taxon>
        <taxon>Neopterygii</taxon>
        <taxon>Teleostei</taxon>
        <taxon>Neoteleostei</taxon>
        <taxon>Acanthomorphata</taxon>
        <taxon>Eupercaria</taxon>
        <taxon>Perciformes</taxon>
        <taxon>Notothenioidei</taxon>
        <taxon>Eleginopidae</taxon>
        <taxon>Eleginops</taxon>
    </lineage>
</organism>
<evidence type="ECO:0000313" key="4">
    <source>
        <dbReference type="EMBL" id="KAK5856115.1"/>
    </source>
</evidence>
<evidence type="ECO:0000256" key="1">
    <source>
        <dbReference type="SAM" id="Phobius"/>
    </source>
</evidence>
<protein>
    <recommendedName>
        <fullName evidence="3">Ig-like domain-containing protein</fullName>
    </recommendedName>
</protein>
<comment type="caution">
    <text evidence="4">The sequence shown here is derived from an EMBL/GenBank/DDBJ whole genome shotgun (WGS) entry which is preliminary data.</text>
</comment>
<evidence type="ECO:0000256" key="2">
    <source>
        <dbReference type="SAM" id="SignalP"/>
    </source>
</evidence>
<keyword evidence="1" id="KW-0812">Transmembrane</keyword>
<reference evidence="4 5" key="1">
    <citation type="journal article" date="2023" name="Genes (Basel)">
        <title>Chromosome-Level Genome Assembly and Circadian Gene Repertoire of the Patagonia Blennie Eleginops maclovinus-The Closest Ancestral Proxy of Antarctic Cryonotothenioids.</title>
        <authorList>
            <person name="Cheng C.C."/>
            <person name="Rivera-Colon A.G."/>
            <person name="Minhas B.F."/>
            <person name="Wilson L."/>
            <person name="Rayamajhi N."/>
            <person name="Vargas-Chacoff L."/>
            <person name="Catchen J.M."/>
        </authorList>
    </citation>
    <scope>NUCLEOTIDE SEQUENCE [LARGE SCALE GENOMIC DNA]</scope>
    <source>
        <strain evidence="4">JMC-PN-2008</strain>
    </source>
</reference>
<dbReference type="Proteomes" id="UP001346869">
    <property type="component" value="Unassembled WGS sequence"/>
</dbReference>
<dbReference type="PANTHER" id="PTHR13771:SF9">
    <property type="entry name" value="INTERCELLULAR ADHESION MOLECULE 5"/>
    <property type="match status" value="1"/>
</dbReference>
<dbReference type="SUPFAM" id="SSF48726">
    <property type="entry name" value="Immunoglobulin"/>
    <property type="match status" value="2"/>
</dbReference>
<dbReference type="Pfam" id="PF13895">
    <property type="entry name" value="Ig_2"/>
    <property type="match status" value="1"/>
</dbReference>
<dbReference type="EMBL" id="JAUZQC010000017">
    <property type="protein sequence ID" value="KAK5856115.1"/>
    <property type="molecule type" value="Genomic_DNA"/>
</dbReference>
<dbReference type="InterPro" id="IPR007110">
    <property type="entry name" value="Ig-like_dom"/>
</dbReference>
<dbReference type="PROSITE" id="PS50835">
    <property type="entry name" value="IG_LIKE"/>
    <property type="match status" value="1"/>
</dbReference>
<dbReference type="GO" id="GO:0005178">
    <property type="term" value="F:integrin binding"/>
    <property type="evidence" value="ECO:0007669"/>
    <property type="project" value="InterPro"/>
</dbReference>
<feature type="transmembrane region" description="Helical" evidence="1">
    <location>
        <begin position="227"/>
        <end position="249"/>
    </location>
</feature>
<keyword evidence="1" id="KW-1133">Transmembrane helix</keyword>
<name>A0AAN7X5V0_ELEMC</name>
<evidence type="ECO:0000313" key="5">
    <source>
        <dbReference type="Proteomes" id="UP001346869"/>
    </source>
</evidence>
<dbReference type="Pfam" id="PF03921">
    <property type="entry name" value="ICAM_N"/>
    <property type="match status" value="1"/>
</dbReference>
<dbReference type="InterPro" id="IPR036179">
    <property type="entry name" value="Ig-like_dom_sf"/>
</dbReference>